<evidence type="ECO:0000256" key="11">
    <source>
        <dbReference type="ARBA" id="ARBA00025912"/>
    </source>
</evidence>
<dbReference type="Gene3D" id="1.20.1300.10">
    <property type="entry name" value="Fumarate reductase/succinate dehydrogenase, transmembrane subunit"/>
    <property type="match status" value="1"/>
</dbReference>
<keyword evidence="10 13" id="KW-0472">Membrane</keyword>
<dbReference type="GO" id="GO:0016020">
    <property type="term" value="C:membrane"/>
    <property type="evidence" value="ECO:0007669"/>
    <property type="project" value="UniProtKB-SubCell"/>
</dbReference>
<evidence type="ECO:0000256" key="2">
    <source>
        <dbReference type="ARBA" id="ARBA00004370"/>
    </source>
</evidence>
<dbReference type="PANTHER" id="PTHR10978:SF5">
    <property type="entry name" value="SUCCINATE DEHYDROGENASE CYTOCHROME B560 SUBUNIT, MITOCHONDRIAL"/>
    <property type="match status" value="1"/>
</dbReference>
<evidence type="ECO:0000256" key="1">
    <source>
        <dbReference type="ARBA" id="ARBA00004050"/>
    </source>
</evidence>
<sequence length="145" mass="16185">MSRNPDRPLSPHLMHWKWGPHMLVSILHRMAGVGLAVVGGLLLAWWLLSAASGEAAYESFLDWFTVDSGAINIIGVIFCVGLTWAFFQHLFNGLRHFVLDMGAGYELKTNRRWALIVVWGAILATAGLWVWLLWPALVNISAGEF</sequence>
<reference evidence="14 15" key="1">
    <citation type="submission" date="2020-08" db="EMBL/GenBank/DDBJ databases">
        <title>Draft genome sequence of Parasphingopyxis sp. GrpM-11.</title>
        <authorList>
            <person name="Oh J."/>
            <person name="Roh D.-H."/>
        </authorList>
    </citation>
    <scope>NUCLEOTIDE SEQUENCE [LARGE SCALE GENOMIC DNA]</scope>
    <source>
        <strain evidence="14 15">GrpM-11</strain>
    </source>
</reference>
<evidence type="ECO:0000256" key="3">
    <source>
        <dbReference type="ARBA" id="ARBA00007244"/>
    </source>
</evidence>
<evidence type="ECO:0000256" key="8">
    <source>
        <dbReference type="ARBA" id="ARBA00022989"/>
    </source>
</evidence>
<dbReference type="InterPro" id="IPR000701">
    <property type="entry name" value="SuccDH_FuR_B_TM-su"/>
</dbReference>
<evidence type="ECO:0000256" key="6">
    <source>
        <dbReference type="ARBA" id="ARBA00022692"/>
    </source>
</evidence>
<comment type="caution">
    <text evidence="14">The sequence shown here is derived from an EMBL/GenBank/DDBJ whole genome shotgun (WGS) entry which is preliminary data.</text>
</comment>
<keyword evidence="7 12" id="KW-0479">Metal-binding</keyword>
<dbReference type="InterPro" id="IPR014314">
    <property type="entry name" value="Succ_DH_cytb556"/>
</dbReference>
<dbReference type="PIRSF" id="PIRSF000178">
    <property type="entry name" value="SDH_cyt_b560"/>
    <property type="match status" value="1"/>
</dbReference>
<evidence type="ECO:0000313" key="14">
    <source>
        <dbReference type="EMBL" id="MBC2778807.1"/>
    </source>
</evidence>
<comment type="subunit">
    <text evidence="11">Part of an enzyme complex containing four subunits: a flavoprotein, an iron-sulfur protein, plus two membrane-anchoring proteins, SdhC and SdhD. The complex can form homotrimers.</text>
</comment>
<evidence type="ECO:0000256" key="9">
    <source>
        <dbReference type="ARBA" id="ARBA00023004"/>
    </source>
</evidence>
<evidence type="ECO:0000256" key="5">
    <source>
        <dbReference type="ARBA" id="ARBA00022617"/>
    </source>
</evidence>
<feature type="transmembrane region" description="Helical" evidence="13">
    <location>
        <begin position="69"/>
        <end position="92"/>
    </location>
</feature>
<dbReference type="AlphaFoldDB" id="A0A842I1N2"/>
<comment type="subcellular location">
    <subcellularLocation>
        <location evidence="2">Membrane</location>
    </subcellularLocation>
</comment>
<dbReference type="EMBL" id="JACJVJ010000002">
    <property type="protein sequence ID" value="MBC2778807.1"/>
    <property type="molecule type" value="Genomic_DNA"/>
</dbReference>
<dbReference type="GO" id="GO:0046872">
    <property type="term" value="F:metal ion binding"/>
    <property type="evidence" value="ECO:0007669"/>
    <property type="project" value="UniProtKB-KW"/>
</dbReference>
<evidence type="ECO:0000256" key="13">
    <source>
        <dbReference type="SAM" id="Phobius"/>
    </source>
</evidence>
<keyword evidence="8 13" id="KW-1133">Transmembrane helix</keyword>
<evidence type="ECO:0000256" key="10">
    <source>
        <dbReference type="ARBA" id="ARBA00023136"/>
    </source>
</evidence>
<dbReference type="SUPFAM" id="SSF81343">
    <property type="entry name" value="Fumarate reductase respiratory complex transmembrane subunits"/>
    <property type="match status" value="1"/>
</dbReference>
<proteinExistence type="inferred from homology"/>
<gene>
    <name evidence="14" type="primary">sdhC</name>
    <name evidence="14" type="ORF">H6P80_14375</name>
</gene>
<dbReference type="GO" id="GO:0006099">
    <property type="term" value="P:tricarboxylic acid cycle"/>
    <property type="evidence" value="ECO:0007669"/>
    <property type="project" value="InterPro"/>
</dbReference>
<dbReference type="Pfam" id="PF01127">
    <property type="entry name" value="Sdh_cyt"/>
    <property type="match status" value="1"/>
</dbReference>
<dbReference type="GO" id="GO:0009055">
    <property type="term" value="F:electron transfer activity"/>
    <property type="evidence" value="ECO:0007669"/>
    <property type="project" value="InterPro"/>
</dbReference>
<dbReference type="PANTHER" id="PTHR10978">
    <property type="entry name" value="SUCCINATE DEHYDROGENASE CYTOCHROME B560 SUBUNIT"/>
    <property type="match status" value="1"/>
</dbReference>
<dbReference type="InterPro" id="IPR034804">
    <property type="entry name" value="SQR/QFR_C/D"/>
</dbReference>
<keyword evidence="15" id="KW-1185">Reference proteome</keyword>
<evidence type="ECO:0000256" key="4">
    <source>
        <dbReference type="ARBA" id="ARBA00020076"/>
    </source>
</evidence>
<feature type="transmembrane region" description="Helical" evidence="13">
    <location>
        <begin position="113"/>
        <end position="134"/>
    </location>
</feature>
<organism evidence="14 15">
    <name type="scientific">Parasphingopyxis marina</name>
    <dbReference type="NCBI Taxonomy" id="2761622"/>
    <lineage>
        <taxon>Bacteria</taxon>
        <taxon>Pseudomonadati</taxon>
        <taxon>Pseudomonadota</taxon>
        <taxon>Alphaproteobacteria</taxon>
        <taxon>Sphingomonadales</taxon>
        <taxon>Sphingomonadaceae</taxon>
        <taxon>Parasphingopyxis</taxon>
    </lineage>
</organism>
<comment type="function">
    <text evidence="1">Membrane-anchoring subunit of succinate dehydrogenase (SDH).</text>
</comment>
<evidence type="ECO:0000256" key="7">
    <source>
        <dbReference type="ARBA" id="ARBA00022723"/>
    </source>
</evidence>
<dbReference type="RefSeq" id="WP_185802032.1">
    <property type="nucleotide sequence ID" value="NZ_JACJVJ010000002.1"/>
</dbReference>
<dbReference type="NCBIfam" id="TIGR02970">
    <property type="entry name" value="succ_dehyd_cytB"/>
    <property type="match status" value="1"/>
</dbReference>
<keyword evidence="6 13" id="KW-0812">Transmembrane</keyword>
<dbReference type="Proteomes" id="UP000564378">
    <property type="component" value="Unassembled WGS sequence"/>
</dbReference>
<dbReference type="CDD" id="cd03499">
    <property type="entry name" value="SQR_TypeC_SdhC"/>
    <property type="match status" value="1"/>
</dbReference>
<comment type="similarity">
    <text evidence="3">Belongs to the cytochrome b560 family.</text>
</comment>
<comment type="cofactor">
    <cofactor evidence="12">
        <name>heme</name>
        <dbReference type="ChEBI" id="CHEBI:30413"/>
    </cofactor>
    <text evidence="12">The heme is bound between the two transmembrane subunits.</text>
</comment>
<evidence type="ECO:0000313" key="15">
    <source>
        <dbReference type="Proteomes" id="UP000564378"/>
    </source>
</evidence>
<name>A0A842I1N2_9SPHN</name>
<protein>
    <recommendedName>
        <fullName evidence="4">Succinate dehydrogenase cytochrome b556 subunit</fullName>
    </recommendedName>
</protein>
<accession>A0A842I1N2</accession>
<evidence type="ECO:0000256" key="12">
    <source>
        <dbReference type="PIRSR" id="PIRSR000178-1"/>
    </source>
</evidence>
<keyword evidence="9 12" id="KW-0408">Iron</keyword>
<feature type="binding site" description="axial binding residue" evidence="12">
    <location>
        <position position="89"/>
    </location>
    <ligand>
        <name>heme</name>
        <dbReference type="ChEBI" id="CHEBI:30413"/>
        <note>ligand shared with second transmembrane subunit</note>
    </ligand>
    <ligandPart>
        <name>Fe</name>
        <dbReference type="ChEBI" id="CHEBI:18248"/>
    </ligandPart>
</feature>
<keyword evidence="5 12" id="KW-0349">Heme</keyword>